<protein>
    <submittedName>
        <fullName evidence="1">Uncharacterized protein</fullName>
    </submittedName>
</protein>
<dbReference type="AlphaFoldDB" id="A0A429GG32"/>
<name>A0A429GG32_9CREN</name>
<comment type="caution">
    <text evidence="1">The sequence shown here is derived from an EMBL/GenBank/DDBJ whole genome shotgun (WGS) entry which is preliminary data.</text>
</comment>
<dbReference type="Proteomes" id="UP000277582">
    <property type="component" value="Unassembled WGS sequence"/>
</dbReference>
<proteinExistence type="predicted"/>
<organism evidence="1 2">
    <name type="scientific">Candidatus Methanodesulfokora washburnensis</name>
    <dbReference type="NCBI Taxonomy" id="2478471"/>
    <lineage>
        <taxon>Archaea</taxon>
        <taxon>Thermoproteota</taxon>
        <taxon>Candidatus Korarchaeia</taxon>
        <taxon>Candidatus Korarchaeia incertae sedis</taxon>
        <taxon>Candidatus Methanodesulfokora</taxon>
    </lineage>
</organism>
<evidence type="ECO:0000313" key="2">
    <source>
        <dbReference type="Proteomes" id="UP000277582"/>
    </source>
</evidence>
<dbReference type="RefSeq" id="WP_125672292.1">
    <property type="nucleotide sequence ID" value="NZ_RCOS01000138.1"/>
</dbReference>
<reference evidence="1 2" key="1">
    <citation type="submission" date="2018-10" db="EMBL/GenBank/DDBJ databases">
        <title>Co-occurring genomic capacity for anaerobic methane metabolism and dissimilatory sulfite reduction discovered in the Korarchaeota.</title>
        <authorList>
            <person name="Mckay L.J."/>
            <person name="Dlakic M."/>
            <person name="Fields M.W."/>
            <person name="Delmont T.O."/>
            <person name="Eren A.M."/>
            <person name="Jay Z.J."/>
            <person name="Klingelsmith K.B."/>
            <person name="Rusch D.B."/>
            <person name="Inskeep W.P."/>
        </authorList>
    </citation>
    <scope>NUCLEOTIDE SEQUENCE [LARGE SCALE GENOMIC DNA]</scope>
    <source>
        <strain evidence="1 2">MDKW</strain>
    </source>
</reference>
<evidence type="ECO:0000313" key="1">
    <source>
        <dbReference type="EMBL" id="RSN72763.1"/>
    </source>
</evidence>
<gene>
    <name evidence="1" type="ORF">D6D85_12490</name>
</gene>
<dbReference type="EMBL" id="RCOS01000138">
    <property type="protein sequence ID" value="RSN72763.1"/>
    <property type="molecule type" value="Genomic_DNA"/>
</dbReference>
<accession>A0A429GG32</accession>
<keyword evidence="2" id="KW-1185">Reference proteome</keyword>
<sequence length="142" mass="16457">MSSVVSIYFVDSKIIDIVIEKFSNSLGKRPVEIEPLKLMRMWYHGHIERPPDFIVVRRIDILFNRRYGEEDIISLVRKALRSIGSSGYLIVEVSSLKWSSANPYKIEINEIEFPVSSIRVDDTYDIADRLNLDRGKIVKVDI</sequence>